<keyword evidence="2" id="KW-1185">Reference proteome</keyword>
<accession>A0ABT6S156</accession>
<evidence type="ECO:0000313" key="1">
    <source>
        <dbReference type="EMBL" id="MDI3390159.1"/>
    </source>
</evidence>
<name>A0ABT6S156_9ACTN</name>
<sequence length="232" mass="25696">MHTTARLTHSELADHVAASPLSLTPSPTVQEAAAVIAEDLLTHRRPQPLLAWEAGRFPETALARRTNSREFIEQLGVDKLVAAVEEALLSVRALTIRQPWAGAITHLGKHCENRSTRIHYRGLLLVHAAKLTAGPTLVRQVRRMDPELPLPLQAVIGTARVAGCHRARYTEQGDVCCRPWGEPGTADSLVWHWELSNVRRLPSPVHWSGKQSLWRPTAELLDAVISSEEATR</sequence>
<organism evidence="1 2">
    <name type="scientific">Streptomyces solicavernae</name>
    <dbReference type="NCBI Taxonomy" id="3043614"/>
    <lineage>
        <taxon>Bacteria</taxon>
        <taxon>Bacillati</taxon>
        <taxon>Actinomycetota</taxon>
        <taxon>Actinomycetes</taxon>
        <taxon>Kitasatosporales</taxon>
        <taxon>Streptomycetaceae</taxon>
        <taxon>Streptomyces</taxon>
    </lineage>
</organism>
<dbReference type="Proteomes" id="UP001224661">
    <property type="component" value="Unassembled WGS sequence"/>
</dbReference>
<dbReference type="SUPFAM" id="SSF88697">
    <property type="entry name" value="PUA domain-like"/>
    <property type="match status" value="1"/>
</dbReference>
<dbReference type="RefSeq" id="WP_282516638.1">
    <property type="nucleotide sequence ID" value="NZ_JASCIR010000040.1"/>
</dbReference>
<evidence type="ECO:0000313" key="2">
    <source>
        <dbReference type="Proteomes" id="UP001224661"/>
    </source>
</evidence>
<comment type="caution">
    <text evidence="1">The sequence shown here is derived from an EMBL/GenBank/DDBJ whole genome shotgun (WGS) entry which is preliminary data.</text>
</comment>
<dbReference type="InterPro" id="IPR015947">
    <property type="entry name" value="PUA-like_sf"/>
</dbReference>
<proteinExistence type="predicted"/>
<reference evidence="1 2" key="1">
    <citation type="submission" date="2023-05" db="EMBL/GenBank/DDBJ databases">
        <title>Draft genome sequence of Streptomyces sp. B-S-A8 isolated from a cave soil in Thailand.</title>
        <authorList>
            <person name="Chamroensaksri N."/>
            <person name="Muangham S."/>
        </authorList>
    </citation>
    <scope>NUCLEOTIDE SEQUENCE [LARGE SCALE GENOMIC DNA]</scope>
    <source>
        <strain evidence="1 2">B-S-A8</strain>
    </source>
</reference>
<dbReference type="EMBL" id="JASCIR010000040">
    <property type="protein sequence ID" value="MDI3390159.1"/>
    <property type="molecule type" value="Genomic_DNA"/>
</dbReference>
<protein>
    <submittedName>
        <fullName evidence="1">Uncharacterized protein</fullName>
    </submittedName>
</protein>
<dbReference type="Gene3D" id="2.30.130.30">
    <property type="entry name" value="Hypothetical protein"/>
    <property type="match status" value="1"/>
</dbReference>
<gene>
    <name evidence="1" type="ORF">QIS99_28795</name>
</gene>